<dbReference type="Gene3D" id="3.40.50.300">
    <property type="entry name" value="P-loop containing nucleotide triphosphate hydrolases"/>
    <property type="match status" value="1"/>
</dbReference>
<dbReference type="Pfam" id="PF13177">
    <property type="entry name" value="DNA_pol3_delta2"/>
    <property type="match status" value="1"/>
</dbReference>
<dbReference type="GO" id="GO:0003887">
    <property type="term" value="F:DNA-directed DNA polymerase activity"/>
    <property type="evidence" value="ECO:0007669"/>
    <property type="project" value="InterPro"/>
</dbReference>
<dbReference type="Proteomes" id="UP000032534">
    <property type="component" value="Unassembled WGS sequence"/>
</dbReference>
<name>A0A0D7X351_9BACL</name>
<dbReference type="NCBIfam" id="TIGR00678">
    <property type="entry name" value="holB"/>
    <property type="match status" value="1"/>
</dbReference>
<keyword evidence="2" id="KW-1185">Reference proteome</keyword>
<dbReference type="EMBL" id="JTHP01000016">
    <property type="protein sequence ID" value="KJD45684.1"/>
    <property type="molecule type" value="Genomic_DNA"/>
</dbReference>
<dbReference type="AlphaFoldDB" id="A0A0D7X351"/>
<dbReference type="InterPro" id="IPR004622">
    <property type="entry name" value="DNA_pol_HolB"/>
</dbReference>
<dbReference type="InterPro" id="IPR050238">
    <property type="entry name" value="DNA_Rep/Repair_Clamp_Loader"/>
</dbReference>
<dbReference type="RefSeq" id="WP_044646022.1">
    <property type="nucleotide sequence ID" value="NZ_JTHP01000016.1"/>
</dbReference>
<accession>A0A0D7X351</accession>
<dbReference type="PANTHER" id="PTHR11669">
    <property type="entry name" value="REPLICATION FACTOR C / DNA POLYMERASE III GAMMA-TAU SUBUNIT"/>
    <property type="match status" value="1"/>
</dbReference>
<evidence type="ECO:0000313" key="1">
    <source>
        <dbReference type="EMBL" id="KJD45684.1"/>
    </source>
</evidence>
<dbReference type="InterPro" id="IPR027417">
    <property type="entry name" value="P-loop_NTPase"/>
</dbReference>
<dbReference type="PATRIC" id="fig|159743.3.peg.2256"/>
<gene>
    <name evidence="1" type="ORF">QD47_10120</name>
</gene>
<dbReference type="FunFam" id="3.40.50.300:FF:001255">
    <property type="entry name" value="DNA polymerase III subunit delta"/>
    <property type="match status" value="1"/>
</dbReference>
<organism evidence="1 2">
    <name type="scientific">Paenibacillus terrae</name>
    <dbReference type="NCBI Taxonomy" id="159743"/>
    <lineage>
        <taxon>Bacteria</taxon>
        <taxon>Bacillati</taxon>
        <taxon>Bacillota</taxon>
        <taxon>Bacilli</taxon>
        <taxon>Bacillales</taxon>
        <taxon>Paenibacillaceae</taxon>
        <taxon>Paenibacillus</taxon>
    </lineage>
</organism>
<dbReference type="GO" id="GO:0006261">
    <property type="term" value="P:DNA-templated DNA replication"/>
    <property type="evidence" value="ECO:0007669"/>
    <property type="project" value="TreeGrafter"/>
</dbReference>
<reference evidence="1 2" key="1">
    <citation type="submission" date="2014-11" db="EMBL/GenBank/DDBJ databases">
        <title>Draft Genome Sequences of Paenibacillus polymyxa NRRL B-30509 and Paenibacillus terrae NRRL B-30644, Strains from a Poultry Environment that Produce Tridecaptin A and Paenicidins.</title>
        <authorList>
            <person name="van Belkum M.J."/>
            <person name="Lohans C.T."/>
            <person name="Vederas J.C."/>
        </authorList>
    </citation>
    <scope>NUCLEOTIDE SEQUENCE [LARGE SCALE GENOMIC DNA]</scope>
    <source>
        <strain evidence="1 2">NRRL B-30644</strain>
    </source>
</reference>
<evidence type="ECO:0000313" key="2">
    <source>
        <dbReference type="Proteomes" id="UP000032534"/>
    </source>
</evidence>
<comment type="caution">
    <text evidence="1">The sequence shown here is derived from an EMBL/GenBank/DDBJ whole genome shotgun (WGS) entry which is preliminary data.</text>
</comment>
<dbReference type="PANTHER" id="PTHR11669:SF8">
    <property type="entry name" value="DNA POLYMERASE III SUBUNIT DELTA"/>
    <property type="match status" value="1"/>
</dbReference>
<dbReference type="GO" id="GO:0008408">
    <property type="term" value="F:3'-5' exonuclease activity"/>
    <property type="evidence" value="ECO:0007669"/>
    <property type="project" value="InterPro"/>
</dbReference>
<proteinExistence type="predicted"/>
<dbReference type="SUPFAM" id="SSF52540">
    <property type="entry name" value="P-loop containing nucleoside triphosphate hydrolases"/>
    <property type="match status" value="1"/>
</dbReference>
<protein>
    <submittedName>
        <fullName evidence="1">ATPase</fullName>
    </submittedName>
</protein>
<dbReference type="OrthoDB" id="9810148at2"/>
<sequence>MSFQKIMGQDIAKKMLQSALRNEAVNHAYVFSGPPGSGQMKMAQTFAKALFCERMTDDACGECLSCRKVEHGNHPDLFIVEPDGATIKIDQIRGLQRIFSYKSESSNPKVYIIQQADTMTVQAANSLLKFLEEPQVPVVGILISENGQALLPTIQSRTQQVPFHALQPEVMMQALIGEGYTAGLVRSAVHIASGLESCREILQQNWFAEIRNVVLQLVKESMSRGSSSIILAQQKIFKTGLSEHLDILFHLFHLWFKDMLHFRYGRHESIVFIDHLESVSKLAITRSTEQWVSYMDLAANCRKKLRFHVNGQLCVEQLLIGLSDTSGSITG</sequence>